<evidence type="ECO:0000256" key="4">
    <source>
        <dbReference type="ARBA" id="ARBA00022801"/>
    </source>
</evidence>
<evidence type="ECO:0000256" key="1">
    <source>
        <dbReference type="ARBA" id="ARBA00006040"/>
    </source>
</evidence>
<dbReference type="GO" id="GO:0006518">
    <property type="term" value="P:peptide metabolic process"/>
    <property type="evidence" value="ECO:0007669"/>
    <property type="project" value="TreeGrafter"/>
</dbReference>
<dbReference type="Pfam" id="PF19310">
    <property type="entry name" value="TOP_N"/>
    <property type="match status" value="1"/>
</dbReference>
<dbReference type="SUPFAM" id="SSF55486">
    <property type="entry name" value="Metalloproteases ('zincins'), catalytic domain"/>
    <property type="match status" value="1"/>
</dbReference>
<sequence>MSDRNPLLQSHDLVPYEDIWLEHLQPAILQIVTGNRKAMADIIASQSLNPTWDGLVLAMDELQARLDEAGDVLETLGQLPRPAQWHAAVGACRLEISAWYSEVRQSVPLFQAYQTLANSEAAGQFSAPRKTLLAKKLNDWRIAGVNLPAADMKALTTLNDMIGGLEGVFLDNVQAANSGWEKHITDESHLAGLSAHLKRKLALRAKASGRDGWLLTLEEEAVYTDVISQSENRALRQELFTAYSTRASDQGPKALEYDNGPVLEQLLELRQQRAALLGYESHAQYSLQTKMATSTAQVLSFIKSRIASEKPLLDSQAQVLRDAAALLGYTDLGAWDYAYLAQMMGARQSDISEAELSAYFPFNRVLEGLVLVVQQLFGVRLIKQKNFSSWHPDVQLFEVREGESLLGHIFVDPYWRAPKMDGCWTQPARNRRVDAQGRVTLPVAIFHGNFGAPGADAPSMLSHLQLSMLFHEFGHCLQQVLTRSSLRELSGIRGLGIDASEFAGKMLEEWCWSRESLLWIARHYKTDEGLSSEQIDQILDARKVASGLRTADELMRSLFDFELHRTYGDGRSVQEVLVSTRKEVQPLTWPETDRFAQAFDYMVTGYDAGYYAYQWSQSLARQVFERFEHDGVFNADTGQAFREAFYTPGAERPLLESFEMFMGKPPEGF</sequence>
<gene>
    <name evidence="10" type="ORF">SAMN04489800_0896</name>
</gene>
<keyword evidence="11" id="KW-1185">Reference proteome</keyword>
<dbReference type="InterPro" id="IPR024077">
    <property type="entry name" value="Neurolysin/TOP_dom2"/>
</dbReference>
<dbReference type="GO" id="GO:0006508">
    <property type="term" value="P:proteolysis"/>
    <property type="evidence" value="ECO:0007669"/>
    <property type="project" value="UniProtKB-KW"/>
</dbReference>
<accession>A0A0J6J506</accession>
<dbReference type="OrthoDB" id="9773538at2"/>
<evidence type="ECO:0000256" key="5">
    <source>
        <dbReference type="ARBA" id="ARBA00022833"/>
    </source>
</evidence>
<dbReference type="PANTHER" id="PTHR11804">
    <property type="entry name" value="PROTEASE M3 THIMET OLIGOPEPTIDASE-RELATED"/>
    <property type="match status" value="1"/>
</dbReference>
<evidence type="ECO:0000259" key="8">
    <source>
        <dbReference type="Pfam" id="PF01432"/>
    </source>
</evidence>
<keyword evidence="6 7" id="KW-0482">Metalloprotease</keyword>
<keyword evidence="3 7" id="KW-0479">Metal-binding</keyword>
<feature type="domain" description="Peptidase M3A/M3B catalytic" evidence="8">
    <location>
        <begin position="228"/>
        <end position="666"/>
    </location>
</feature>
<proteinExistence type="inferred from homology"/>
<dbReference type="Pfam" id="PF01432">
    <property type="entry name" value="Peptidase_M3"/>
    <property type="match status" value="1"/>
</dbReference>
<comment type="cofactor">
    <cofactor evidence="7">
        <name>Zn(2+)</name>
        <dbReference type="ChEBI" id="CHEBI:29105"/>
    </cofactor>
    <text evidence="7">Binds 1 zinc ion.</text>
</comment>
<protein>
    <submittedName>
        <fullName evidence="10">Oligopeptidase A</fullName>
    </submittedName>
</protein>
<evidence type="ECO:0000256" key="6">
    <source>
        <dbReference type="ARBA" id="ARBA00023049"/>
    </source>
</evidence>
<dbReference type="GO" id="GO:0046872">
    <property type="term" value="F:metal ion binding"/>
    <property type="evidence" value="ECO:0007669"/>
    <property type="project" value="UniProtKB-UniRule"/>
</dbReference>
<comment type="caution">
    <text evidence="10">The sequence shown here is derived from an EMBL/GenBank/DDBJ whole genome shotgun (WGS) entry which is preliminary data.</text>
</comment>
<reference evidence="10" key="1">
    <citation type="submission" date="2016-10" db="EMBL/GenBank/DDBJ databases">
        <authorList>
            <person name="Varghese N."/>
            <person name="Submissions S."/>
        </authorList>
    </citation>
    <scope>NUCLEOTIDE SEQUENCE [LARGE SCALE GENOMIC DNA]</scope>
    <source>
        <strain evidence="10">LMG 25555</strain>
    </source>
</reference>
<dbReference type="InterPro" id="IPR045666">
    <property type="entry name" value="OpdA_N"/>
</dbReference>
<dbReference type="Gene3D" id="1.10.1370.10">
    <property type="entry name" value="Neurolysin, domain 3"/>
    <property type="match status" value="1"/>
</dbReference>
<dbReference type="EMBL" id="FNUD01000002">
    <property type="protein sequence ID" value="SEE45995.1"/>
    <property type="molecule type" value="Genomic_DNA"/>
</dbReference>
<evidence type="ECO:0000256" key="2">
    <source>
        <dbReference type="ARBA" id="ARBA00022670"/>
    </source>
</evidence>
<dbReference type="InterPro" id="IPR024079">
    <property type="entry name" value="MetalloPept_cat_dom_sf"/>
</dbReference>
<dbReference type="InterPro" id="IPR001567">
    <property type="entry name" value="Pept_M3A_M3B_dom"/>
</dbReference>
<evidence type="ECO:0000256" key="7">
    <source>
        <dbReference type="RuleBase" id="RU003435"/>
    </source>
</evidence>
<dbReference type="GO" id="GO:0004222">
    <property type="term" value="F:metalloendopeptidase activity"/>
    <property type="evidence" value="ECO:0007669"/>
    <property type="project" value="InterPro"/>
</dbReference>
<dbReference type="PANTHER" id="PTHR11804:SF84">
    <property type="entry name" value="SACCHAROLYSIN"/>
    <property type="match status" value="1"/>
</dbReference>
<evidence type="ECO:0000256" key="3">
    <source>
        <dbReference type="ARBA" id="ARBA00022723"/>
    </source>
</evidence>
<keyword evidence="4 7" id="KW-0378">Hydrolase</keyword>
<organism evidence="10 11">
    <name type="scientific">Pseudomonas deceptionensis</name>
    <dbReference type="NCBI Taxonomy" id="882211"/>
    <lineage>
        <taxon>Bacteria</taxon>
        <taxon>Pseudomonadati</taxon>
        <taxon>Pseudomonadota</taxon>
        <taxon>Gammaproteobacteria</taxon>
        <taxon>Pseudomonadales</taxon>
        <taxon>Pseudomonadaceae</taxon>
        <taxon>Pseudomonas</taxon>
    </lineage>
</organism>
<keyword evidence="5 7" id="KW-0862">Zinc</keyword>
<dbReference type="InterPro" id="IPR045090">
    <property type="entry name" value="Pept_M3A_M3B"/>
</dbReference>
<dbReference type="PATRIC" id="fig|882211.3.peg.3804"/>
<keyword evidence="2 7" id="KW-0645">Protease</keyword>
<evidence type="ECO:0000313" key="10">
    <source>
        <dbReference type="EMBL" id="SEE45995.1"/>
    </source>
</evidence>
<comment type="similarity">
    <text evidence="1 7">Belongs to the peptidase M3 family.</text>
</comment>
<dbReference type="Gene3D" id="3.40.390.10">
    <property type="entry name" value="Collagenase (Catalytic Domain)"/>
    <property type="match status" value="1"/>
</dbReference>
<dbReference type="AlphaFoldDB" id="A0A0J6J506"/>
<name>A0A0J6J506_PSEDM</name>
<dbReference type="Proteomes" id="UP000183613">
    <property type="component" value="Unassembled WGS sequence"/>
</dbReference>
<evidence type="ECO:0000259" key="9">
    <source>
        <dbReference type="Pfam" id="PF19310"/>
    </source>
</evidence>
<dbReference type="RefSeq" id="WP_048361443.1">
    <property type="nucleotide sequence ID" value="NZ_FNUD01000002.1"/>
</dbReference>
<feature type="domain" description="Oligopeptidase A N-terminal" evidence="9">
    <location>
        <begin position="46"/>
        <end position="148"/>
    </location>
</feature>
<evidence type="ECO:0000313" key="11">
    <source>
        <dbReference type="Proteomes" id="UP000183613"/>
    </source>
</evidence>